<evidence type="ECO:0000256" key="3">
    <source>
        <dbReference type="ARBA" id="ARBA00022840"/>
    </source>
</evidence>
<dbReference type="InterPro" id="IPR003593">
    <property type="entry name" value="AAA+_ATPase"/>
</dbReference>
<evidence type="ECO:0000259" key="5">
    <source>
        <dbReference type="PROSITE" id="PS50893"/>
    </source>
</evidence>
<dbReference type="SUPFAM" id="SSF52540">
    <property type="entry name" value="P-loop containing nucleoside triphosphate hydrolases"/>
    <property type="match status" value="1"/>
</dbReference>
<gene>
    <name evidence="6" type="ORF">SAMN05192576_0291</name>
</gene>
<evidence type="ECO:0000256" key="2">
    <source>
        <dbReference type="ARBA" id="ARBA00022741"/>
    </source>
</evidence>
<dbReference type="GO" id="GO:0016887">
    <property type="term" value="F:ATP hydrolysis activity"/>
    <property type="evidence" value="ECO:0007669"/>
    <property type="project" value="InterPro"/>
</dbReference>
<keyword evidence="4" id="KW-1278">Translocase</keyword>
<dbReference type="NCBIfam" id="NF010068">
    <property type="entry name" value="PRK13548.1"/>
    <property type="match status" value="1"/>
</dbReference>
<dbReference type="STRING" id="1005944.SAMN05192576_0291"/>
<keyword evidence="1" id="KW-0813">Transport</keyword>
<dbReference type="CDD" id="cd03214">
    <property type="entry name" value="ABC_Iron-Siderophores_B12_Hemin"/>
    <property type="match status" value="1"/>
</dbReference>
<dbReference type="SMART" id="SM00382">
    <property type="entry name" value="AAA"/>
    <property type="match status" value="1"/>
</dbReference>
<evidence type="ECO:0000256" key="1">
    <source>
        <dbReference type="ARBA" id="ARBA00022448"/>
    </source>
</evidence>
<dbReference type="InterPro" id="IPR003439">
    <property type="entry name" value="ABC_transporter-like_ATP-bd"/>
</dbReference>
<name>A0A1H0LRB4_9ACTN</name>
<protein>
    <submittedName>
        <fullName evidence="6">Iron complex transport system ATP-binding protein</fullName>
    </submittedName>
</protein>
<dbReference type="EMBL" id="FNIC01000013">
    <property type="protein sequence ID" value="SDO70581.1"/>
    <property type="molecule type" value="Genomic_DNA"/>
</dbReference>
<evidence type="ECO:0000313" key="6">
    <source>
        <dbReference type="EMBL" id="SDO70581.1"/>
    </source>
</evidence>
<reference evidence="6 7" key="1">
    <citation type="submission" date="2016-10" db="EMBL/GenBank/DDBJ databases">
        <authorList>
            <person name="de Groot N.N."/>
        </authorList>
    </citation>
    <scope>NUCLEOTIDE SEQUENCE [LARGE SCALE GENOMIC DNA]</scope>
    <source>
        <strain evidence="6 7">CGMCC 1.11147</strain>
    </source>
</reference>
<keyword evidence="2" id="KW-0547">Nucleotide-binding</keyword>
<dbReference type="Gene3D" id="3.40.50.300">
    <property type="entry name" value="P-loop containing nucleotide triphosphate hydrolases"/>
    <property type="match status" value="1"/>
</dbReference>
<dbReference type="OrthoDB" id="5296765at2"/>
<dbReference type="PROSITE" id="PS50893">
    <property type="entry name" value="ABC_TRANSPORTER_2"/>
    <property type="match status" value="1"/>
</dbReference>
<dbReference type="PANTHER" id="PTHR42794:SF1">
    <property type="entry name" value="HEMIN IMPORT ATP-BINDING PROTEIN HMUV"/>
    <property type="match status" value="1"/>
</dbReference>
<evidence type="ECO:0000313" key="7">
    <source>
        <dbReference type="Proteomes" id="UP000199004"/>
    </source>
</evidence>
<proteinExistence type="predicted"/>
<dbReference type="Pfam" id="PF00005">
    <property type="entry name" value="ABC_tran"/>
    <property type="match status" value="1"/>
</dbReference>
<organism evidence="6 7">
    <name type="scientific">Nocardioides szechwanensis</name>
    <dbReference type="NCBI Taxonomy" id="1005944"/>
    <lineage>
        <taxon>Bacteria</taxon>
        <taxon>Bacillati</taxon>
        <taxon>Actinomycetota</taxon>
        <taxon>Actinomycetes</taxon>
        <taxon>Propionibacteriales</taxon>
        <taxon>Nocardioidaceae</taxon>
        <taxon>Nocardioides</taxon>
    </lineage>
</organism>
<evidence type="ECO:0000256" key="4">
    <source>
        <dbReference type="ARBA" id="ARBA00022967"/>
    </source>
</evidence>
<keyword evidence="7" id="KW-1185">Reference proteome</keyword>
<dbReference type="RefSeq" id="WP_091027018.1">
    <property type="nucleotide sequence ID" value="NZ_BKAE01000021.1"/>
</dbReference>
<dbReference type="PANTHER" id="PTHR42794">
    <property type="entry name" value="HEMIN IMPORT ATP-BINDING PROTEIN HMUV"/>
    <property type="match status" value="1"/>
</dbReference>
<sequence>MSLVAHDVGVTLGGACILDGVDLAVGEGEVVALVGPNGAGKSTLLAVLSGDIEPAHGTVTLDDVPLAEHSARALARRRAVLLQHQGLAFGFRVEDVVRMGRSPWHRTDREDDDDRVVADSLARADVAGLAQRHFPTLSGGEQGRTSFARVLAQETPIVLLDEPTAALDIRHQEALLSVARDAARDGASVVVVLHDLSLAAAYADRVCVLSRGRVRADGAPTVVLTSELLSEVYEHPVDVIEHAGSLVVVPVRQEAPCMRA</sequence>
<dbReference type="InterPro" id="IPR027417">
    <property type="entry name" value="P-loop_NTPase"/>
</dbReference>
<dbReference type="Proteomes" id="UP000199004">
    <property type="component" value="Unassembled WGS sequence"/>
</dbReference>
<feature type="domain" description="ABC transporter" evidence="5">
    <location>
        <begin position="3"/>
        <end position="236"/>
    </location>
</feature>
<dbReference type="AlphaFoldDB" id="A0A1H0LRB4"/>
<accession>A0A1H0LRB4</accession>
<keyword evidence="3 6" id="KW-0067">ATP-binding</keyword>
<dbReference type="GO" id="GO:0005524">
    <property type="term" value="F:ATP binding"/>
    <property type="evidence" value="ECO:0007669"/>
    <property type="project" value="UniProtKB-KW"/>
</dbReference>